<dbReference type="RefSeq" id="WP_201275467.1">
    <property type="nucleotide sequence ID" value="NZ_JACVDA010000009.1"/>
</dbReference>
<name>A0ABS1C8T5_9FIRM</name>
<dbReference type="EMBL" id="JACVDA010000009">
    <property type="protein sequence ID" value="MBK1468524.1"/>
    <property type="molecule type" value="Genomic_DNA"/>
</dbReference>
<feature type="region of interest" description="Disordered" evidence="1">
    <location>
        <begin position="689"/>
        <end position="750"/>
    </location>
</feature>
<dbReference type="InterPro" id="IPR006270">
    <property type="entry name" value="Strep_his_triad_rpt"/>
</dbReference>
<dbReference type="Pfam" id="PF04270">
    <property type="entry name" value="Strep_his_triad"/>
    <property type="match status" value="8"/>
</dbReference>
<reference evidence="2 3" key="1">
    <citation type="submission" date="2020-09" db="EMBL/GenBank/DDBJ databases">
        <title>Parvimonas S3374 sp. nov.</title>
        <authorList>
            <person name="Buhl M."/>
        </authorList>
    </citation>
    <scope>NUCLEOTIDE SEQUENCE [LARGE SCALE GENOMIC DNA]</scope>
    <source>
        <strain evidence="2 3">S3374</strain>
    </source>
</reference>
<protein>
    <recommendedName>
        <fullName evidence="4">Histidine triad protein</fullName>
    </recommendedName>
</protein>
<comment type="caution">
    <text evidence="2">The sequence shown here is derived from an EMBL/GenBank/DDBJ whole genome shotgun (WGS) entry which is preliminary data.</text>
</comment>
<proteinExistence type="predicted"/>
<evidence type="ECO:0000313" key="3">
    <source>
        <dbReference type="Proteomes" id="UP000823123"/>
    </source>
</evidence>
<feature type="region of interest" description="Disordered" evidence="1">
    <location>
        <begin position="366"/>
        <end position="393"/>
    </location>
</feature>
<dbReference type="PROSITE" id="PS51257">
    <property type="entry name" value="PROKAR_LIPOPROTEIN"/>
    <property type="match status" value="1"/>
</dbReference>
<feature type="compositionally biased region" description="Basic and acidic residues" evidence="1">
    <location>
        <begin position="689"/>
        <end position="700"/>
    </location>
</feature>
<sequence length="750" mass="85721">MSKNLKNKINRMNLILVCSAILLTSCSKKQEEKEKSSTKNFEFVEKETNYKKDETTEVLIDAEIKKSDIVRSYKHGDHWHVFTKDGKEHITYTDPSKLGDGNSLSLVSVVSKSKLRGLNVTSILKHGDHWHVYTADGNEYLTYENPSSMFPNITVGNYVGSHSSNRNRGSSNNYSHANIIEEKKDRVVKILRHGDHWHIYTESGKEYISYTDPTSKYPNVEVGEYQGNHGDSQESPENEKPNVPSASGNLLEARKNLNIINVLGKNAVDRYDIVKILKHGDHYHIYDSKGNEGITYTNPKSLYPDAEFGEYQGNHGDDSNNHSHANIIEEKKDRVVKILRHGDHWHIYTESGKEYISYTDPTSKYPNVEVGEYQGNHGDSQESPENEKPNVPSASEKLFEARKNLNIINVLGKNAVDRYDIVKILKHGDHYHIYDSKGNEGITYTNPKSLYPDAEFGEYQGNHGDGNEKPFEWPKGVTRIVDHGDHWHLYVGDKEVAVVHENPRSHYPNAEYIKEGSDHSDISVDENELFTYESVKAEIKDKVIPYLDNNLRAMRYYGDLNTTLPVYGSNGVTKGIFYWLHGNHYHAITIKQIIQNAKAGQYGECTAREIVSALKYIIQNPNAKIESKITVDREEVVKYLRKVYNLEGETDVQIIGDIAYVYINGETLKFSLADFEKVNGKIRYKKKLPEAPKKAKKDNENSDVENEDKNKNTIHKSEDKKVDEKKKEKLNTNKSTKSDENKKEKDNKKK</sequence>
<accession>A0ABS1C8T5</accession>
<feature type="region of interest" description="Disordered" evidence="1">
    <location>
        <begin position="218"/>
        <end position="247"/>
    </location>
</feature>
<evidence type="ECO:0008006" key="4">
    <source>
        <dbReference type="Google" id="ProtNLM"/>
    </source>
</evidence>
<organism evidence="2 3">
    <name type="scientific">Parvimonas parva</name>
    <dbReference type="NCBI Taxonomy" id="2769485"/>
    <lineage>
        <taxon>Bacteria</taxon>
        <taxon>Bacillati</taxon>
        <taxon>Bacillota</taxon>
        <taxon>Tissierellia</taxon>
        <taxon>Tissierellales</taxon>
        <taxon>Peptoniphilaceae</taxon>
        <taxon>Parvimonas</taxon>
    </lineage>
</organism>
<keyword evidence="3" id="KW-1185">Reference proteome</keyword>
<dbReference type="Proteomes" id="UP000823123">
    <property type="component" value="Unassembled WGS sequence"/>
</dbReference>
<feature type="compositionally biased region" description="Basic and acidic residues" evidence="1">
    <location>
        <begin position="707"/>
        <end position="750"/>
    </location>
</feature>
<evidence type="ECO:0000313" key="2">
    <source>
        <dbReference type="EMBL" id="MBK1468524.1"/>
    </source>
</evidence>
<evidence type="ECO:0000256" key="1">
    <source>
        <dbReference type="SAM" id="MobiDB-lite"/>
    </source>
</evidence>
<gene>
    <name evidence="2" type="ORF">IBJ83_04230</name>
</gene>